<keyword evidence="10" id="KW-1185">Reference proteome</keyword>
<dbReference type="EMBL" id="VOIH02000002">
    <property type="protein sequence ID" value="KAF3455065.1"/>
    <property type="molecule type" value="Genomic_DNA"/>
</dbReference>
<feature type="compositionally biased region" description="Polar residues" evidence="7">
    <location>
        <begin position="896"/>
        <end position="907"/>
    </location>
</feature>
<dbReference type="SUPFAM" id="SSF52540">
    <property type="entry name" value="P-loop containing nucleoside triphosphate hydrolases"/>
    <property type="match status" value="1"/>
</dbReference>
<keyword evidence="6" id="KW-0067">ATP-binding</keyword>
<evidence type="ECO:0000313" key="10">
    <source>
        <dbReference type="Proteomes" id="UP000796880"/>
    </source>
</evidence>
<dbReference type="GO" id="GO:0006952">
    <property type="term" value="P:defense response"/>
    <property type="evidence" value="ECO:0007669"/>
    <property type="project" value="UniProtKB-KW"/>
</dbReference>
<dbReference type="Gene3D" id="1.10.8.430">
    <property type="entry name" value="Helical domain of apoptotic protease-activating factors"/>
    <property type="match status" value="1"/>
</dbReference>
<gene>
    <name evidence="9" type="ORF">FNV43_RR05513</name>
</gene>
<keyword evidence="2" id="KW-0433">Leucine-rich repeat</keyword>
<evidence type="ECO:0000256" key="5">
    <source>
        <dbReference type="ARBA" id="ARBA00022821"/>
    </source>
</evidence>
<comment type="similarity">
    <text evidence="1">Belongs to the disease resistance NB-LRR family.</text>
</comment>
<accession>A0A8K0HMA5</accession>
<keyword evidence="5" id="KW-0611">Plant defense</keyword>
<dbReference type="InterPro" id="IPR057135">
    <property type="entry name" value="At4g27190-like_LRR"/>
</dbReference>
<evidence type="ECO:0000259" key="8">
    <source>
        <dbReference type="SMART" id="SM00382"/>
    </source>
</evidence>
<dbReference type="PRINTS" id="PR00364">
    <property type="entry name" value="DISEASERSIST"/>
</dbReference>
<dbReference type="InterPro" id="IPR027417">
    <property type="entry name" value="P-loop_NTPase"/>
</dbReference>
<dbReference type="OrthoDB" id="1926275at2759"/>
<organism evidence="9 10">
    <name type="scientific">Rhamnella rubrinervis</name>
    <dbReference type="NCBI Taxonomy" id="2594499"/>
    <lineage>
        <taxon>Eukaryota</taxon>
        <taxon>Viridiplantae</taxon>
        <taxon>Streptophyta</taxon>
        <taxon>Embryophyta</taxon>
        <taxon>Tracheophyta</taxon>
        <taxon>Spermatophyta</taxon>
        <taxon>Magnoliopsida</taxon>
        <taxon>eudicotyledons</taxon>
        <taxon>Gunneridae</taxon>
        <taxon>Pentapetalae</taxon>
        <taxon>rosids</taxon>
        <taxon>fabids</taxon>
        <taxon>Rosales</taxon>
        <taxon>Rhamnaceae</taxon>
        <taxon>rhamnoid group</taxon>
        <taxon>Rhamneae</taxon>
        <taxon>Rhamnella</taxon>
    </lineage>
</organism>
<dbReference type="AlphaFoldDB" id="A0A8K0HMA5"/>
<dbReference type="Pfam" id="PF23247">
    <property type="entry name" value="LRR_RPS2"/>
    <property type="match status" value="1"/>
</dbReference>
<dbReference type="GO" id="GO:0005524">
    <property type="term" value="F:ATP binding"/>
    <property type="evidence" value="ECO:0007669"/>
    <property type="project" value="UniProtKB-KW"/>
</dbReference>
<comment type="caution">
    <text evidence="9">The sequence shown here is derived from an EMBL/GenBank/DDBJ whole genome shotgun (WGS) entry which is preliminary data.</text>
</comment>
<dbReference type="InterPro" id="IPR003593">
    <property type="entry name" value="AAA+_ATPase"/>
</dbReference>
<dbReference type="SMART" id="SM00382">
    <property type="entry name" value="AAA"/>
    <property type="match status" value="1"/>
</dbReference>
<evidence type="ECO:0000313" key="9">
    <source>
        <dbReference type="EMBL" id="KAF3455065.1"/>
    </source>
</evidence>
<proteinExistence type="inferred from homology"/>
<evidence type="ECO:0000256" key="7">
    <source>
        <dbReference type="SAM" id="MobiDB-lite"/>
    </source>
</evidence>
<dbReference type="PANTHER" id="PTHR33463:SF203">
    <property type="entry name" value="AAA+ ATPASE DOMAIN-CONTAINING PROTEIN"/>
    <property type="match status" value="1"/>
</dbReference>
<dbReference type="Pfam" id="PF00931">
    <property type="entry name" value="NB-ARC"/>
    <property type="match status" value="1"/>
</dbReference>
<dbReference type="Gene3D" id="1.10.10.10">
    <property type="entry name" value="Winged helix-like DNA-binding domain superfamily/Winged helix DNA-binding domain"/>
    <property type="match status" value="1"/>
</dbReference>
<dbReference type="Gene3D" id="3.40.50.300">
    <property type="entry name" value="P-loop containing nucleotide triphosphate hydrolases"/>
    <property type="match status" value="1"/>
</dbReference>
<reference evidence="9" key="1">
    <citation type="submission" date="2020-03" db="EMBL/GenBank/DDBJ databases">
        <title>A high-quality chromosome-level genome assembly of a woody plant with both climbing and erect habits, Rhamnella rubrinervis.</title>
        <authorList>
            <person name="Lu Z."/>
            <person name="Yang Y."/>
            <person name="Zhu X."/>
            <person name="Sun Y."/>
        </authorList>
    </citation>
    <scope>NUCLEOTIDE SEQUENCE</scope>
    <source>
        <strain evidence="9">BYM</strain>
        <tissue evidence="9">Leaf</tissue>
    </source>
</reference>
<evidence type="ECO:0000256" key="4">
    <source>
        <dbReference type="ARBA" id="ARBA00022741"/>
    </source>
</evidence>
<evidence type="ECO:0000256" key="2">
    <source>
        <dbReference type="ARBA" id="ARBA00022614"/>
    </source>
</evidence>
<feature type="region of interest" description="Disordered" evidence="7">
    <location>
        <begin position="895"/>
        <end position="929"/>
    </location>
</feature>
<evidence type="ECO:0000256" key="1">
    <source>
        <dbReference type="ARBA" id="ARBA00008894"/>
    </source>
</evidence>
<dbReference type="InterPro" id="IPR002182">
    <property type="entry name" value="NB-ARC"/>
</dbReference>
<feature type="domain" description="AAA+ ATPase" evidence="8">
    <location>
        <begin position="169"/>
        <end position="305"/>
    </location>
</feature>
<evidence type="ECO:0000256" key="3">
    <source>
        <dbReference type="ARBA" id="ARBA00022737"/>
    </source>
</evidence>
<dbReference type="SUPFAM" id="SSF52058">
    <property type="entry name" value="L domain-like"/>
    <property type="match status" value="1"/>
</dbReference>
<feature type="compositionally biased region" description="Basic and acidic residues" evidence="7">
    <location>
        <begin position="1095"/>
        <end position="1107"/>
    </location>
</feature>
<dbReference type="InterPro" id="IPR036388">
    <property type="entry name" value="WH-like_DNA-bd_sf"/>
</dbReference>
<dbReference type="InterPro" id="IPR032675">
    <property type="entry name" value="LRR_dom_sf"/>
</dbReference>
<sequence length="1152" mass="132012">MDILTSITSKIAELLVEPSARQLGYLVYYKANIKALVEETEKLKLKRAGVQLEMDAATRKSEVIAPEVLRWITEVDKMKNEVDRFLEEDVKAKQMFLNGWLPNLKLQHYLGRKSKKNTEVVLKLQQEGKFDKISYPAPPTGFHFAPHMKTFASRTNILNQVMEALRDENIHNLAICGMGGIGKTTMAKEVGRRAKVDKLFDEIVMAAVTQTPDVMRIQGEIKDALGFTFNTETQIGRAGELRNRIKNIRKVLIILDDVWQRLDLDNVGIPYGNEHLRCTILLTSRSEEVARNQMRSQRTFIVQVLTEDEAWNLFGEVAGTSINTPDVRPIAKQVAKECGGLPVALVTVGRALENRSKEEWKDALRQLRKSIAENISEMNANVYSSIELSYNFLRSRSAKSCFLLCCLFPEDHDVPIETLVRFGKGLRLFQGTETMEEARSNAEYLVHTLKRCFLLLDSNKEDCVKMHDIVRDVAISIASKKEHGFVVRCENEIEEWPEIDRREDCTTFSLVTSKIKKSLDSLRCPNLKLLHLSTNLLGRQEFNENFCTELKELQVLAIQRMHMQSPPSSLQILQNLQTLHLEYCVLKDISSIGALVNLEILSLVGSEIQELPMEMRHLQHLKLLDISDCKKLKKIPPGVLSSLTRLEELYMRHSFNGWSPVQVNKEKSCASLDELIPLSDRLKVLDVYVPQVQLLPRNFVLTNLTRFRICICFDRWIASRSYLFENVLCFRDDQVPFPVLEELYVDQTSLNGLCHPDLLRKKQMQFQREVLADLKLFRNLKVLRLWDCFGLRCVFSTYLAGGSFPQLQTLIVKQCQMTEGIVYKETWENDDNIVDDTIVFPALTTLTLNFLQRLVSLYSSHEKEKANSKQVAVHEEEEDQQHWCLKCIPARKGKTVQGNNATTSSHSDAQREARSTGRDDGLVRESPYPYGDYNMNGTDKELVFHNLNFLEVFVCNSVVVIFDFGESQGLFPPVFNNLSEMRLGYLPKLTHIWDIKRVRSSCQTSGDARTDGDRILWIFASDCFKEEEEEENVQDVVISFPYLRTISLKKLENLSCFSDQPNCAFRFPSLEKILIKGCYKLEKFVPVAAATSAKDTPKLTQVEDRDLPPPQRNNWLGNLNTTIQHNFQLKQVRLKENPNKEVLSESEELNSD</sequence>
<dbReference type="Proteomes" id="UP000796880">
    <property type="component" value="Unassembled WGS sequence"/>
</dbReference>
<dbReference type="PANTHER" id="PTHR33463">
    <property type="entry name" value="NB-ARC DOMAIN-CONTAINING PROTEIN-RELATED"/>
    <property type="match status" value="1"/>
</dbReference>
<dbReference type="InterPro" id="IPR050905">
    <property type="entry name" value="Plant_NBS-LRR"/>
</dbReference>
<keyword evidence="4" id="KW-0547">Nucleotide-binding</keyword>
<dbReference type="InterPro" id="IPR042197">
    <property type="entry name" value="Apaf_helical"/>
</dbReference>
<protein>
    <recommendedName>
        <fullName evidence="8">AAA+ ATPase domain-containing protein</fullName>
    </recommendedName>
</protein>
<dbReference type="GO" id="GO:0043531">
    <property type="term" value="F:ADP binding"/>
    <property type="evidence" value="ECO:0007669"/>
    <property type="project" value="InterPro"/>
</dbReference>
<feature type="compositionally biased region" description="Basic and acidic residues" evidence="7">
    <location>
        <begin position="908"/>
        <end position="923"/>
    </location>
</feature>
<name>A0A8K0HMA5_9ROSA</name>
<feature type="region of interest" description="Disordered" evidence="7">
    <location>
        <begin position="1095"/>
        <end position="1114"/>
    </location>
</feature>
<keyword evidence="3" id="KW-0677">Repeat</keyword>
<evidence type="ECO:0000256" key="6">
    <source>
        <dbReference type="ARBA" id="ARBA00022840"/>
    </source>
</evidence>
<dbReference type="Gene3D" id="3.80.10.10">
    <property type="entry name" value="Ribonuclease Inhibitor"/>
    <property type="match status" value="2"/>
</dbReference>